<name>M4ZSA5_9CAUD</name>
<evidence type="ECO:0000313" key="1">
    <source>
        <dbReference type="EMBL" id="BAM99145.1"/>
    </source>
</evidence>
<organism evidence="1 2">
    <name type="scientific">Bacillus phage PM1</name>
    <dbReference type="NCBI Taxonomy" id="547228"/>
    <lineage>
        <taxon>Viruses</taxon>
        <taxon>Duplodnaviria</taxon>
        <taxon>Heunggongvirae</taxon>
        <taxon>Uroviricota</taxon>
        <taxon>Caudoviricetes</taxon>
        <taxon>Pemunavirus</taxon>
        <taxon>Pemunavirus PM1</taxon>
    </lineage>
</organism>
<dbReference type="KEGG" id="vg:15042086"/>
<sequence length="109" mass="12396">MRETIKLSIPVRDANGDILKDKYGRPAEYKEIVTKCRVSYTTREIQGSDGKRYVASIEIDLPAKTPIDNMMKVLYEPKGRQKVEGQVISVDAAYNLAGTKEYYWTAYLA</sequence>
<proteinExistence type="predicted"/>
<accession>M4ZSA5</accession>
<keyword evidence="2" id="KW-1185">Reference proteome</keyword>
<dbReference type="Proteomes" id="UP000011861">
    <property type="component" value="Segment"/>
</dbReference>
<dbReference type="RefSeq" id="YP_007678091.1">
    <property type="nucleotide sequence ID" value="NC_020883.1"/>
</dbReference>
<dbReference type="EMBL" id="AB711120">
    <property type="protein sequence ID" value="BAM99145.1"/>
    <property type="molecule type" value="Genomic_DNA"/>
</dbReference>
<reference evidence="1 2" key="1">
    <citation type="journal article" date="2013" name="Virus Genes">
        <title>Complete nucleotide sequence of Bacillus subtilis (natto) bacteriophage PM1, a phage associated with disruption of food production.</title>
        <authorList>
            <person name="Umene K."/>
            <person name="Shiraishi A."/>
        </authorList>
    </citation>
    <scope>NUCLEOTIDE SEQUENCE [LARGE SCALE GENOMIC DNA]</scope>
    <source>
        <strain evidence="1">PM1</strain>
    </source>
</reference>
<protein>
    <submittedName>
        <fullName evidence="1">Uncharacterized protein</fullName>
    </submittedName>
</protein>
<dbReference type="GeneID" id="15042086"/>
<evidence type="ECO:0000313" key="2">
    <source>
        <dbReference type="Proteomes" id="UP000011861"/>
    </source>
</evidence>